<dbReference type="AlphaFoldDB" id="A0AAV7NVE5"/>
<reference evidence="2" key="1">
    <citation type="journal article" date="2022" name="bioRxiv">
        <title>Sequencing and chromosome-scale assembly of the giantPleurodeles waltlgenome.</title>
        <authorList>
            <person name="Brown T."/>
            <person name="Elewa A."/>
            <person name="Iarovenko S."/>
            <person name="Subramanian E."/>
            <person name="Araus A.J."/>
            <person name="Petzold A."/>
            <person name="Susuki M."/>
            <person name="Suzuki K.-i.T."/>
            <person name="Hayashi T."/>
            <person name="Toyoda A."/>
            <person name="Oliveira C."/>
            <person name="Osipova E."/>
            <person name="Leigh N.D."/>
            <person name="Simon A."/>
            <person name="Yun M.H."/>
        </authorList>
    </citation>
    <scope>NUCLEOTIDE SEQUENCE</scope>
    <source>
        <strain evidence="2">20211129_DDA</strain>
        <tissue evidence="2">Liver</tissue>
    </source>
</reference>
<gene>
    <name evidence="2" type="ORF">NDU88_007630</name>
</gene>
<feature type="region of interest" description="Disordered" evidence="1">
    <location>
        <begin position="185"/>
        <end position="220"/>
    </location>
</feature>
<dbReference type="EMBL" id="JANPWB010000012">
    <property type="protein sequence ID" value="KAJ1119444.1"/>
    <property type="molecule type" value="Genomic_DNA"/>
</dbReference>
<dbReference type="Proteomes" id="UP001066276">
    <property type="component" value="Chromosome 8"/>
</dbReference>
<feature type="region of interest" description="Disordered" evidence="1">
    <location>
        <begin position="1"/>
        <end position="41"/>
    </location>
</feature>
<name>A0AAV7NVE5_PLEWA</name>
<protein>
    <submittedName>
        <fullName evidence="2">Uncharacterized protein</fullName>
    </submittedName>
</protein>
<evidence type="ECO:0000256" key="1">
    <source>
        <dbReference type="SAM" id="MobiDB-lite"/>
    </source>
</evidence>
<feature type="region of interest" description="Disordered" evidence="1">
    <location>
        <begin position="244"/>
        <end position="269"/>
    </location>
</feature>
<keyword evidence="3" id="KW-1185">Reference proteome</keyword>
<comment type="caution">
    <text evidence="2">The sequence shown here is derived from an EMBL/GenBank/DDBJ whole genome shotgun (WGS) entry which is preliminary data.</text>
</comment>
<organism evidence="2 3">
    <name type="scientific">Pleurodeles waltl</name>
    <name type="common">Iberian ribbed newt</name>
    <dbReference type="NCBI Taxonomy" id="8319"/>
    <lineage>
        <taxon>Eukaryota</taxon>
        <taxon>Metazoa</taxon>
        <taxon>Chordata</taxon>
        <taxon>Craniata</taxon>
        <taxon>Vertebrata</taxon>
        <taxon>Euteleostomi</taxon>
        <taxon>Amphibia</taxon>
        <taxon>Batrachia</taxon>
        <taxon>Caudata</taxon>
        <taxon>Salamandroidea</taxon>
        <taxon>Salamandridae</taxon>
        <taxon>Pleurodelinae</taxon>
        <taxon>Pleurodeles</taxon>
    </lineage>
</organism>
<evidence type="ECO:0000313" key="2">
    <source>
        <dbReference type="EMBL" id="KAJ1119444.1"/>
    </source>
</evidence>
<sequence>MNNDARGESSPPPKSFLTVRPSPGAPQIRNQREKPLQLSRAQTGGDLLTSKSCDAWRLSSVRREFTGSALALFDCDTEIIDSLSLALSRPNACRRQVVYFPPLTAHSPYGTAKDRLYYCLFLRYYSNGASANCLVEAFRALVYRLEVYLSFLGIQQDCGVRCSGRSGTAIRSQPCSGRLWPSARVRPGASPSGHVFRGQRDSSRLQFSARGRPGSSSSSYTIRIPARLQPPPIPSLESLGRLLERPRSSAAESGDARIPRVTLDSPVSSSGSVHALATATLASKPGRDRFHPPGVVFSGF</sequence>
<proteinExistence type="predicted"/>
<accession>A0AAV7NVE5</accession>
<evidence type="ECO:0000313" key="3">
    <source>
        <dbReference type="Proteomes" id="UP001066276"/>
    </source>
</evidence>